<keyword evidence="5" id="KW-1185">Reference proteome</keyword>
<evidence type="ECO:0000256" key="1">
    <source>
        <dbReference type="SAM" id="MobiDB-lite"/>
    </source>
</evidence>
<feature type="signal peptide" evidence="3">
    <location>
        <begin position="1"/>
        <end position="20"/>
    </location>
</feature>
<evidence type="ECO:0000313" key="5">
    <source>
        <dbReference type="Proteomes" id="UP000800094"/>
    </source>
</evidence>
<keyword evidence="2" id="KW-0472">Membrane</keyword>
<dbReference type="Proteomes" id="UP000800094">
    <property type="component" value="Unassembled WGS sequence"/>
</dbReference>
<feature type="chain" id="PRO_5025536399" description="Mid2 domain-containing protein" evidence="3">
    <location>
        <begin position="21"/>
        <end position="273"/>
    </location>
</feature>
<accession>A0A6A6J2I4</accession>
<feature type="region of interest" description="Disordered" evidence="1">
    <location>
        <begin position="158"/>
        <end position="177"/>
    </location>
</feature>
<dbReference type="AlphaFoldDB" id="A0A6A6J2I4"/>
<name>A0A6A6J2I4_9PLEO</name>
<evidence type="ECO:0008006" key="6">
    <source>
        <dbReference type="Google" id="ProtNLM"/>
    </source>
</evidence>
<dbReference type="RefSeq" id="XP_033691933.1">
    <property type="nucleotide sequence ID" value="XM_033835107.1"/>
</dbReference>
<keyword evidence="2" id="KW-1133">Transmembrane helix</keyword>
<reference evidence="4" key="1">
    <citation type="journal article" date="2020" name="Stud. Mycol.">
        <title>101 Dothideomycetes genomes: a test case for predicting lifestyles and emergence of pathogens.</title>
        <authorList>
            <person name="Haridas S."/>
            <person name="Albert R."/>
            <person name="Binder M."/>
            <person name="Bloem J."/>
            <person name="Labutti K."/>
            <person name="Salamov A."/>
            <person name="Andreopoulos B."/>
            <person name="Baker S."/>
            <person name="Barry K."/>
            <person name="Bills G."/>
            <person name="Bluhm B."/>
            <person name="Cannon C."/>
            <person name="Castanera R."/>
            <person name="Culley D."/>
            <person name="Daum C."/>
            <person name="Ezra D."/>
            <person name="Gonzalez J."/>
            <person name="Henrissat B."/>
            <person name="Kuo A."/>
            <person name="Liang C."/>
            <person name="Lipzen A."/>
            <person name="Lutzoni F."/>
            <person name="Magnuson J."/>
            <person name="Mondo S."/>
            <person name="Nolan M."/>
            <person name="Ohm R."/>
            <person name="Pangilinan J."/>
            <person name="Park H.-J."/>
            <person name="Ramirez L."/>
            <person name="Alfaro M."/>
            <person name="Sun H."/>
            <person name="Tritt A."/>
            <person name="Yoshinaga Y."/>
            <person name="Zwiers L.-H."/>
            <person name="Turgeon B."/>
            <person name="Goodwin S."/>
            <person name="Spatafora J."/>
            <person name="Crous P."/>
            <person name="Grigoriev I."/>
        </authorList>
    </citation>
    <scope>NUCLEOTIDE SEQUENCE</scope>
    <source>
        <strain evidence="4">CBS 122368</strain>
    </source>
</reference>
<keyword evidence="3" id="KW-0732">Signal</keyword>
<protein>
    <recommendedName>
        <fullName evidence="6">Mid2 domain-containing protein</fullName>
    </recommendedName>
</protein>
<evidence type="ECO:0000256" key="2">
    <source>
        <dbReference type="SAM" id="Phobius"/>
    </source>
</evidence>
<keyword evidence="2" id="KW-0812">Transmembrane</keyword>
<evidence type="ECO:0000256" key="3">
    <source>
        <dbReference type="SAM" id="SignalP"/>
    </source>
</evidence>
<dbReference type="OrthoDB" id="3797514at2759"/>
<dbReference type="GeneID" id="54588437"/>
<organism evidence="4 5">
    <name type="scientific">Trematosphaeria pertusa</name>
    <dbReference type="NCBI Taxonomy" id="390896"/>
    <lineage>
        <taxon>Eukaryota</taxon>
        <taxon>Fungi</taxon>
        <taxon>Dikarya</taxon>
        <taxon>Ascomycota</taxon>
        <taxon>Pezizomycotina</taxon>
        <taxon>Dothideomycetes</taxon>
        <taxon>Pleosporomycetidae</taxon>
        <taxon>Pleosporales</taxon>
        <taxon>Massarineae</taxon>
        <taxon>Trematosphaeriaceae</taxon>
        <taxon>Trematosphaeria</taxon>
    </lineage>
</organism>
<sequence length="273" mass="29559">MRLVPAALCATLSLIPVVSSAFTEPSSDNADLVQSWLVGDTMHIAWEKGWNWGVGSQPDLVDLFITWFHDEDYDNPFWKVLQANISMDNPGNFDWKVDLDDSVIAASKQYHFRLIEHTNPPIYTTERPRLPSRAFYLYPNSAASVSSAAALSTAIQSAATSPSPSGEAQPPAPGKSSSNVGAIAGGVVGGLAGLTLLCGIALLLLRRVKRKRKAEEDGVRKVVEGAWMEEAKVGNPQVYAEMGTGPPPELDGSKHAHDRPTTELEGSTPRDWH</sequence>
<dbReference type="EMBL" id="ML987189">
    <property type="protein sequence ID" value="KAF2256929.1"/>
    <property type="molecule type" value="Genomic_DNA"/>
</dbReference>
<feature type="transmembrane region" description="Helical" evidence="2">
    <location>
        <begin position="180"/>
        <end position="205"/>
    </location>
</feature>
<gene>
    <name evidence="4" type="ORF">BU26DRAFT_599534</name>
</gene>
<feature type="region of interest" description="Disordered" evidence="1">
    <location>
        <begin position="237"/>
        <end position="273"/>
    </location>
</feature>
<proteinExistence type="predicted"/>
<evidence type="ECO:0000313" key="4">
    <source>
        <dbReference type="EMBL" id="KAF2256929.1"/>
    </source>
</evidence>
<feature type="compositionally biased region" description="Basic and acidic residues" evidence="1">
    <location>
        <begin position="251"/>
        <end position="273"/>
    </location>
</feature>